<keyword evidence="3" id="KW-1185">Reference proteome</keyword>
<feature type="region of interest" description="Disordered" evidence="1">
    <location>
        <begin position="90"/>
        <end position="111"/>
    </location>
</feature>
<proteinExistence type="predicted"/>
<reference evidence="2 3" key="1">
    <citation type="submission" date="2023-07" db="EMBL/GenBank/DDBJ databases">
        <title>Sequencing the genomes of 1000 actinobacteria strains.</title>
        <authorList>
            <person name="Klenk H.-P."/>
        </authorList>
    </citation>
    <scope>NUCLEOTIDE SEQUENCE [LARGE SCALE GENOMIC DNA]</scope>
    <source>
        <strain evidence="2 3">DSM 14785</strain>
    </source>
</reference>
<evidence type="ECO:0000313" key="2">
    <source>
        <dbReference type="EMBL" id="MDQ0424293.1"/>
    </source>
</evidence>
<dbReference type="EMBL" id="JAUSVM010000001">
    <property type="protein sequence ID" value="MDQ0424293.1"/>
    <property type="molecule type" value="Genomic_DNA"/>
</dbReference>
<gene>
    <name evidence="2" type="ORF">JO380_000674</name>
</gene>
<sequence length="129" mass="14081">MRTYTAPSAYCGPALGEMTPRARAIALDWYATGYEHGLLAGHQQADAEHHGRWEEAAAVARYLSARPPFSDLADTRGQPARAQAQRHLLEVRGITPPRADPPESPPYVDDKEIARCLASWSTGDREAAA</sequence>
<evidence type="ECO:0008006" key="4">
    <source>
        <dbReference type="Google" id="ProtNLM"/>
    </source>
</evidence>
<name>A0ABU0GG03_9CELL</name>
<organism evidence="2 3">
    <name type="scientific">Cellulomonas iranensis</name>
    <dbReference type="NCBI Taxonomy" id="76862"/>
    <lineage>
        <taxon>Bacteria</taxon>
        <taxon>Bacillati</taxon>
        <taxon>Actinomycetota</taxon>
        <taxon>Actinomycetes</taxon>
        <taxon>Micrococcales</taxon>
        <taxon>Cellulomonadaceae</taxon>
        <taxon>Cellulomonas</taxon>
    </lineage>
</organism>
<dbReference type="Proteomes" id="UP001240250">
    <property type="component" value="Unassembled WGS sequence"/>
</dbReference>
<comment type="caution">
    <text evidence="2">The sequence shown here is derived from an EMBL/GenBank/DDBJ whole genome shotgun (WGS) entry which is preliminary data.</text>
</comment>
<dbReference type="RefSeq" id="WP_070318818.1">
    <property type="nucleotide sequence ID" value="NZ_JAUSVM010000001.1"/>
</dbReference>
<accession>A0ABU0GG03</accession>
<evidence type="ECO:0000256" key="1">
    <source>
        <dbReference type="SAM" id="MobiDB-lite"/>
    </source>
</evidence>
<evidence type="ECO:0000313" key="3">
    <source>
        <dbReference type="Proteomes" id="UP001240250"/>
    </source>
</evidence>
<protein>
    <recommendedName>
        <fullName evidence="4">DUF309 domain-containing protein</fullName>
    </recommendedName>
</protein>